<keyword evidence="1" id="KW-1133">Transmembrane helix</keyword>
<name>A0A1M6IPE7_9FIRM</name>
<dbReference type="RefSeq" id="WP_073994103.1">
    <property type="nucleotide sequence ID" value="NZ_FQYT01000019.1"/>
</dbReference>
<evidence type="ECO:0000313" key="3">
    <source>
        <dbReference type="Proteomes" id="UP000184342"/>
    </source>
</evidence>
<protein>
    <submittedName>
        <fullName evidence="2">Uncharacterized protein</fullName>
    </submittedName>
</protein>
<feature type="transmembrane region" description="Helical" evidence="1">
    <location>
        <begin position="44"/>
        <end position="64"/>
    </location>
</feature>
<accession>A0A1M6IPE7</accession>
<gene>
    <name evidence="2" type="ORF">SAMN02745691_01815</name>
</gene>
<evidence type="ECO:0000313" key="2">
    <source>
        <dbReference type="EMBL" id="SHJ36316.1"/>
    </source>
</evidence>
<evidence type="ECO:0000256" key="1">
    <source>
        <dbReference type="SAM" id="Phobius"/>
    </source>
</evidence>
<sequence>MKGLKDTIVGGAFLTSGSIGVAVDGLEETIFGLYNTGIYEHKDIYYVFMLFVILGATHICLGFFEVS</sequence>
<organism evidence="2 3">
    <name type="scientific">Parasporobacterium paucivorans DSM 15970</name>
    <dbReference type="NCBI Taxonomy" id="1122934"/>
    <lineage>
        <taxon>Bacteria</taxon>
        <taxon>Bacillati</taxon>
        <taxon>Bacillota</taxon>
        <taxon>Clostridia</taxon>
        <taxon>Lachnospirales</taxon>
        <taxon>Lachnospiraceae</taxon>
        <taxon>Parasporobacterium</taxon>
    </lineage>
</organism>
<dbReference type="EMBL" id="FQYT01000019">
    <property type="protein sequence ID" value="SHJ36316.1"/>
    <property type="molecule type" value="Genomic_DNA"/>
</dbReference>
<keyword evidence="3" id="KW-1185">Reference proteome</keyword>
<keyword evidence="1" id="KW-0472">Membrane</keyword>
<reference evidence="2 3" key="1">
    <citation type="submission" date="2016-11" db="EMBL/GenBank/DDBJ databases">
        <authorList>
            <person name="Jaros S."/>
            <person name="Januszkiewicz K."/>
            <person name="Wedrychowicz H."/>
        </authorList>
    </citation>
    <scope>NUCLEOTIDE SEQUENCE [LARGE SCALE GENOMIC DNA]</scope>
    <source>
        <strain evidence="2 3">DSM 15970</strain>
    </source>
</reference>
<dbReference type="Proteomes" id="UP000184342">
    <property type="component" value="Unassembled WGS sequence"/>
</dbReference>
<keyword evidence="1" id="KW-0812">Transmembrane</keyword>
<proteinExistence type="predicted"/>
<dbReference type="AlphaFoldDB" id="A0A1M6IPE7"/>